<evidence type="ECO:0000313" key="1">
    <source>
        <dbReference type="EMBL" id="MCI42205.1"/>
    </source>
</evidence>
<name>A0A392S2U1_9FABA</name>
<accession>A0A392S2U1</accession>
<dbReference type="EMBL" id="LXQA010301658">
    <property type="protein sequence ID" value="MCI42205.1"/>
    <property type="molecule type" value="Genomic_DNA"/>
</dbReference>
<dbReference type="AlphaFoldDB" id="A0A392S2U1"/>
<dbReference type="Proteomes" id="UP000265520">
    <property type="component" value="Unassembled WGS sequence"/>
</dbReference>
<reference evidence="1 2" key="1">
    <citation type="journal article" date="2018" name="Front. Plant Sci.">
        <title>Red Clover (Trifolium pratense) and Zigzag Clover (T. medium) - A Picture of Genomic Similarities and Differences.</title>
        <authorList>
            <person name="Dluhosova J."/>
            <person name="Istvanek J."/>
            <person name="Nedelnik J."/>
            <person name="Repkova J."/>
        </authorList>
    </citation>
    <scope>NUCLEOTIDE SEQUENCE [LARGE SCALE GENOMIC DNA]</scope>
    <source>
        <strain evidence="2">cv. 10/8</strain>
        <tissue evidence="1">Leaf</tissue>
    </source>
</reference>
<proteinExistence type="predicted"/>
<evidence type="ECO:0000313" key="2">
    <source>
        <dbReference type="Proteomes" id="UP000265520"/>
    </source>
</evidence>
<organism evidence="1 2">
    <name type="scientific">Trifolium medium</name>
    <dbReference type="NCBI Taxonomy" id="97028"/>
    <lineage>
        <taxon>Eukaryota</taxon>
        <taxon>Viridiplantae</taxon>
        <taxon>Streptophyta</taxon>
        <taxon>Embryophyta</taxon>
        <taxon>Tracheophyta</taxon>
        <taxon>Spermatophyta</taxon>
        <taxon>Magnoliopsida</taxon>
        <taxon>eudicotyledons</taxon>
        <taxon>Gunneridae</taxon>
        <taxon>Pentapetalae</taxon>
        <taxon>rosids</taxon>
        <taxon>fabids</taxon>
        <taxon>Fabales</taxon>
        <taxon>Fabaceae</taxon>
        <taxon>Papilionoideae</taxon>
        <taxon>50 kb inversion clade</taxon>
        <taxon>NPAAA clade</taxon>
        <taxon>Hologalegina</taxon>
        <taxon>IRL clade</taxon>
        <taxon>Trifolieae</taxon>
        <taxon>Trifolium</taxon>
    </lineage>
</organism>
<comment type="caution">
    <text evidence="1">The sequence shown here is derived from an EMBL/GenBank/DDBJ whole genome shotgun (WGS) entry which is preliminary data.</text>
</comment>
<sequence>MPGGNQISSAETDDDELARREINTELFINWVENGAGDLDEDFFGGFWQVRGRIRRVGGCEVMEKEILNEIIEG</sequence>
<keyword evidence="2" id="KW-1185">Reference proteome</keyword>
<protein>
    <submittedName>
        <fullName evidence="1">Uncharacterized protein</fullName>
    </submittedName>
</protein>